<dbReference type="GO" id="GO:0003677">
    <property type="term" value="F:DNA binding"/>
    <property type="evidence" value="ECO:0007669"/>
    <property type="project" value="UniProtKB-KW"/>
</dbReference>
<dbReference type="InterPro" id="IPR036390">
    <property type="entry name" value="WH_DNA-bd_sf"/>
</dbReference>
<dbReference type="Gene3D" id="1.10.10.10">
    <property type="entry name" value="Winged helix-like DNA-binding domain superfamily/Winged helix DNA-binding domain"/>
    <property type="match status" value="1"/>
</dbReference>
<proteinExistence type="predicted"/>
<dbReference type="PANTHER" id="PTHR43537">
    <property type="entry name" value="TRANSCRIPTIONAL REGULATOR, GNTR FAMILY"/>
    <property type="match status" value="1"/>
</dbReference>
<evidence type="ECO:0000256" key="3">
    <source>
        <dbReference type="ARBA" id="ARBA00023163"/>
    </source>
</evidence>
<feature type="domain" description="HTH gntR-type" evidence="4">
    <location>
        <begin position="5"/>
        <end position="72"/>
    </location>
</feature>
<dbReference type="Proteomes" id="UP000092498">
    <property type="component" value="Chromosome"/>
</dbReference>
<evidence type="ECO:0000313" key="6">
    <source>
        <dbReference type="Proteomes" id="UP000092498"/>
    </source>
</evidence>
<evidence type="ECO:0000313" key="5">
    <source>
        <dbReference type="EMBL" id="ANP45911.1"/>
    </source>
</evidence>
<organism evidence="5 6">
    <name type="scientific">Candidatus Viadribacter manganicus</name>
    <dbReference type="NCBI Taxonomy" id="1759059"/>
    <lineage>
        <taxon>Bacteria</taxon>
        <taxon>Pseudomonadati</taxon>
        <taxon>Pseudomonadota</taxon>
        <taxon>Alphaproteobacteria</taxon>
        <taxon>Hyphomonadales</taxon>
        <taxon>Hyphomonadaceae</taxon>
        <taxon>Candidatus Viadribacter</taxon>
    </lineage>
</organism>
<dbReference type="OrthoDB" id="8479543at2"/>
<dbReference type="InterPro" id="IPR000524">
    <property type="entry name" value="Tscrpt_reg_HTH_GntR"/>
</dbReference>
<dbReference type="PANTHER" id="PTHR43537:SF5">
    <property type="entry name" value="UXU OPERON TRANSCRIPTIONAL REGULATOR"/>
    <property type="match status" value="1"/>
</dbReference>
<dbReference type="RefSeq" id="WP_066770012.1">
    <property type="nucleotide sequence ID" value="NZ_CP013244.1"/>
</dbReference>
<dbReference type="InParanoid" id="A0A1B1AH93"/>
<keyword evidence="6" id="KW-1185">Reference proteome</keyword>
<dbReference type="AlphaFoldDB" id="A0A1B1AH93"/>
<dbReference type="KEGG" id="cbot:ATE48_08240"/>
<dbReference type="PROSITE" id="PS50949">
    <property type="entry name" value="HTH_GNTR"/>
    <property type="match status" value="1"/>
</dbReference>
<evidence type="ECO:0000256" key="2">
    <source>
        <dbReference type="ARBA" id="ARBA00023125"/>
    </source>
</evidence>
<dbReference type="EMBL" id="CP013244">
    <property type="protein sequence ID" value="ANP45911.1"/>
    <property type="molecule type" value="Genomic_DNA"/>
</dbReference>
<name>A0A1B1AH93_9PROT</name>
<keyword evidence="2" id="KW-0238">DNA-binding</keyword>
<reference evidence="5 6" key="1">
    <citation type="submission" date="2015-11" db="EMBL/GenBank/DDBJ databases">
        <title>Whole-Genome Sequence of Candidatus Oderbacter manganicum from the National Park Lower Oder Valley, Germany.</title>
        <authorList>
            <person name="Braun B."/>
            <person name="Liere K."/>
            <person name="Szewzyk U."/>
        </authorList>
    </citation>
    <scope>NUCLEOTIDE SEQUENCE [LARGE SCALE GENOMIC DNA]</scope>
    <source>
        <strain evidence="5 6">OTSz_A_272</strain>
    </source>
</reference>
<keyword evidence="3" id="KW-0804">Transcription</keyword>
<accession>A0A1B1AH93</accession>
<dbReference type="Pfam" id="PF00392">
    <property type="entry name" value="GntR"/>
    <property type="match status" value="1"/>
</dbReference>
<sequence>MPVERTAARRAFEEIKARIRDGRLPVRSHIDVEALAEDLALSSMPVRQALAILVWEGLVKAGQRSGYEVSLWSEAELAYLYEWRGVLFALALPNSADGAELQRATRILPYPESMFAVMRLIEASANPELRRAGANADERLYLARKAEIEVLGDVQGELQTLIDALAHRSKRTSVLLKAHTRRRVQSVRLLRQHVVLRALPNNGAPG</sequence>
<dbReference type="InterPro" id="IPR036388">
    <property type="entry name" value="WH-like_DNA-bd_sf"/>
</dbReference>
<dbReference type="SMART" id="SM00345">
    <property type="entry name" value="HTH_GNTR"/>
    <property type="match status" value="1"/>
</dbReference>
<protein>
    <recommendedName>
        <fullName evidence="4">HTH gntR-type domain-containing protein</fullName>
    </recommendedName>
</protein>
<dbReference type="GO" id="GO:0003700">
    <property type="term" value="F:DNA-binding transcription factor activity"/>
    <property type="evidence" value="ECO:0007669"/>
    <property type="project" value="InterPro"/>
</dbReference>
<dbReference type="SUPFAM" id="SSF46785">
    <property type="entry name" value="Winged helix' DNA-binding domain"/>
    <property type="match status" value="1"/>
</dbReference>
<evidence type="ECO:0000256" key="1">
    <source>
        <dbReference type="ARBA" id="ARBA00023015"/>
    </source>
</evidence>
<gene>
    <name evidence="5" type="ORF">ATE48_08240</name>
</gene>
<evidence type="ECO:0000259" key="4">
    <source>
        <dbReference type="PROSITE" id="PS50949"/>
    </source>
</evidence>
<keyword evidence="1" id="KW-0805">Transcription regulation</keyword>